<dbReference type="Proteomes" id="UP000244060">
    <property type="component" value="Unassembled WGS sequence"/>
</dbReference>
<reference evidence="4 5" key="1">
    <citation type="submission" date="2018-04" db="EMBL/GenBank/DDBJ databases">
        <title>Genomic Encyclopedia of Type Strains, Phase III (KMG-III): the genomes of soil and plant-associated and newly described type strains.</title>
        <authorList>
            <person name="Whitman W."/>
        </authorList>
    </citation>
    <scope>NUCLEOTIDE SEQUENCE [LARGE SCALE GENOMIC DNA]</scope>
    <source>
        <strain evidence="4 5">KA25</strain>
    </source>
</reference>
<evidence type="ECO:0000313" key="5">
    <source>
        <dbReference type="Proteomes" id="UP000244060"/>
    </source>
</evidence>
<evidence type="ECO:0000256" key="2">
    <source>
        <dbReference type="SAM" id="SignalP"/>
    </source>
</evidence>
<evidence type="ECO:0000256" key="1">
    <source>
        <dbReference type="ARBA" id="ARBA00022729"/>
    </source>
</evidence>
<sequence length="231" mass="23751">MNRLSLLALGAALAASPAAAQMTGATLDFGHSFFTEDADVAKTSLGGSAEMSIGTNFGVQGDLGYSRLHGIKDDATSVAVHGLLYVTPETALGAFYGIEELAGDGVNFYGFEVGQKSDFFDVEAYVGRADDSGLTGSMMGLEGRVSLASGFGVGAKVNHLDVEGLDTTRIGLTGDYTLPNGLALTAELGTVNADDLGLDGSEPYIGLGARFDFGRGTMFSRRTLTAVAPGL</sequence>
<gene>
    <name evidence="4" type="ORF">C8J28_1148</name>
</gene>
<organism evidence="4 5">
    <name type="scientific">Cereibacter azotoformans</name>
    <dbReference type="NCBI Taxonomy" id="43057"/>
    <lineage>
        <taxon>Bacteria</taxon>
        <taxon>Pseudomonadati</taxon>
        <taxon>Pseudomonadota</taxon>
        <taxon>Alphaproteobacteria</taxon>
        <taxon>Rhodobacterales</taxon>
        <taxon>Paracoccaceae</taxon>
        <taxon>Cereibacter</taxon>
    </lineage>
</organism>
<dbReference type="RefSeq" id="WP_108221426.1">
    <property type="nucleotide sequence ID" value="NZ_CP090021.1"/>
</dbReference>
<comment type="caution">
    <text evidence="4">The sequence shown here is derived from an EMBL/GenBank/DDBJ whole genome shotgun (WGS) entry which is preliminary data.</text>
</comment>
<dbReference type="Pfam" id="PF13505">
    <property type="entry name" value="OMP_b-brl"/>
    <property type="match status" value="1"/>
</dbReference>
<dbReference type="InterPro" id="IPR027385">
    <property type="entry name" value="Beta-barrel_OMP"/>
</dbReference>
<feature type="signal peptide" evidence="2">
    <location>
        <begin position="1"/>
        <end position="20"/>
    </location>
</feature>
<name>A0A2T5JYZ4_9RHOB</name>
<protein>
    <recommendedName>
        <fullName evidence="3">Outer membrane protein beta-barrel domain-containing protein</fullName>
    </recommendedName>
</protein>
<feature type="chain" id="PRO_5015401226" description="Outer membrane protein beta-barrel domain-containing protein" evidence="2">
    <location>
        <begin position="21"/>
        <end position="231"/>
    </location>
</feature>
<evidence type="ECO:0000313" key="4">
    <source>
        <dbReference type="EMBL" id="PTR15288.1"/>
    </source>
</evidence>
<accession>A0A2T5JYZ4</accession>
<dbReference type="AlphaFoldDB" id="A0A2T5JYZ4"/>
<keyword evidence="5" id="KW-1185">Reference proteome</keyword>
<keyword evidence="1 2" id="KW-0732">Signal</keyword>
<feature type="domain" description="Outer membrane protein beta-barrel" evidence="3">
    <location>
        <begin position="6"/>
        <end position="173"/>
    </location>
</feature>
<proteinExistence type="predicted"/>
<dbReference type="OrthoDB" id="7686946at2"/>
<dbReference type="SUPFAM" id="SSF56935">
    <property type="entry name" value="Porins"/>
    <property type="match status" value="1"/>
</dbReference>
<evidence type="ECO:0000259" key="3">
    <source>
        <dbReference type="Pfam" id="PF13505"/>
    </source>
</evidence>
<dbReference type="EMBL" id="QAOT01000014">
    <property type="protein sequence ID" value="PTR15288.1"/>
    <property type="molecule type" value="Genomic_DNA"/>
</dbReference>